<reference evidence="1" key="1">
    <citation type="submission" date="2019-10" db="EMBL/GenBank/DDBJ databases">
        <title>Draft genome sequece of Microseira wollei NIES-4236.</title>
        <authorList>
            <person name="Yamaguchi H."/>
            <person name="Suzuki S."/>
            <person name="Kawachi M."/>
        </authorList>
    </citation>
    <scope>NUCLEOTIDE SEQUENCE</scope>
    <source>
        <strain evidence="1">NIES-4236</strain>
    </source>
</reference>
<proteinExistence type="predicted"/>
<gene>
    <name evidence="1" type="ORF">MiSe_18800</name>
</gene>
<evidence type="ECO:0000313" key="1">
    <source>
        <dbReference type="EMBL" id="GET37127.1"/>
    </source>
</evidence>
<keyword evidence="2" id="KW-1185">Reference proteome</keyword>
<dbReference type="AlphaFoldDB" id="A0AAV3X2V9"/>
<protein>
    <submittedName>
        <fullName evidence="1">Uncharacterized protein</fullName>
    </submittedName>
</protein>
<dbReference type="EMBL" id="BLAY01000023">
    <property type="protein sequence ID" value="GET37127.1"/>
    <property type="molecule type" value="Genomic_DNA"/>
</dbReference>
<comment type="caution">
    <text evidence="1">The sequence shown here is derived from an EMBL/GenBank/DDBJ whole genome shotgun (WGS) entry which is preliminary data.</text>
</comment>
<organism evidence="1 2">
    <name type="scientific">Microseira wollei NIES-4236</name>
    <dbReference type="NCBI Taxonomy" id="2530354"/>
    <lineage>
        <taxon>Bacteria</taxon>
        <taxon>Bacillati</taxon>
        <taxon>Cyanobacteriota</taxon>
        <taxon>Cyanophyceae</taxon>
        <taxon>Oscillatoriophycideae</taxon>
        <taxon>Aerosakkonematales</taxon>
        <taxon>Aerosakkonemataceae</taxon>
        <taxon>Microseira</taxon>
    </lineage>
</organism>
<dbReference type="Proteomes" id="UP001050975">
    <property type="component" value="Unassembled WGS sequence"/>
</dbReference>
<sequence length="84" mass="9740">MTMEKFVESVEKAVSDTSDIHIFNFNTKQDLRKETKGDPKNRWFGWERYASLSFALTRRCANANDGLTFVSRLVVRKSCQNCSQ</sequence>
<accession>A0AAV3X2V9</accession>
<dbReference type="RefSeq" id="WP_226578090.1">
    <property type="nucleotide sequence ID" value="NZ_BLAY01000023.1"/>
</dbReference>
<name>A0AAV3X2V9_9CYAN</name>
<evidence type="ECO:0000313" key="2">
    <source>
        <dbReference type="Proteomes" id="UP001050975"/>
    </source>
</evidence>